<comment type="cofactor">
    <cofactor evidence="1">
        <name>Mn(2+)</name>
        <dbReference type="ChEBI" id="CHEBI:29035"/>
    </cofactor>
</comment>
<dbReference type="NCBIfam" id="TIGR01879">
    <property type="entry name" value="hydantase"/>
    <property type="match status" value="1"/>
</dbReference>
<feature type="binding site" evidence="8">
    <location>
        <position position="277"/>
    </location>
    <ligand>
        <name>allantoate</name>
        <dbReference type="ChEBI" id="CHEBI:17536"/>
    </ligand>
</feature>
<dbReference type="Gene3D" id="3.30.70.360">
    <property type="match status" value="1"/>
</dbReference>
<evidence type="ECO:0000256" key="7">
    <source>
        <dbReference type="PIRSR" id="PIRSR001235-1"/>
    </source>
</evidence>
<name>A0A147GRL4_9BURK</name>
<accession>A0A147GRL4</accession>
<keyword evidence="7" id="KW-0862">Zinc</keyword>
<feature type="binding site" evidence="7">
    <location>
        <position position="384"/>
    </location>
    <ligand>
        <name>Zn(2+)</name>
        <dbReference type="ChEBI" id="CHEBI:29105"/>
        <label>2</label>
    </ligand>
</feature>
<evidence type="ECO:0000256" key="1">
    <source>
        <dbReference type="ARBA" id="ARBA00001936"/>
    </source>
</evidence>
<dbReference type="RefSeq" id="WP_058642830.1">
    <property type="nucleotide sequence ID" value="NZ_LDSL01000096.1"/>
</dbReference>
<dbReference type="NCBIfam" id="NF006771">
    <property type="entry name" value="PRK09290.1-5"/>
    <property type="match status" value="1"/>
</dbReference>
<proteinExistence type="inferred from homology"/>
<dbReference type="Pfam" id="PF01546">
    <property type="entry name" value="Peptidase_M20"/>
    <property type="match status" value="1"/>
</dbReference>
<dbReference type="EMBL" id="LDSL01000096">
    <property type="protein sequence ID" value="KTT18963.1"/>
    <property type="molecule type" value="Genomic_DNA"/>
</dbReference>
<keyword evidence="11" id="KW-1185">Reference proteome</keyword>
<feature type="binding site" evidence="7">
    <location>
        <position position="90"/>
    </location>
    <ligand>
        <name>Zn(2+)</name>
        <dbReference type="ChEBI" id="CHEBI:29105"/>
        <label>1</label>
    </ligand>
</feature>
<dbReference type="AlphaFoldDB" id="A0A147GRL4"/>
<dbReference type="PANTHER" id="PTHR32494:SF19">
    <property type="entry name" value="ALLANTOATE DEIMINASE-RELATED"/>
    <property type="match status" value="1"/>
</dbReference>
<evidence type="ECO:0000256" key="5">
    <source>
        <dbReference type="ARBA" id="ARBA00022801"/>
    </source>
</evidence>
<feature type="binding site" evidence="7">
    <location>
        <position position="79"/>
    </location>
    <ligand>
        <name>Zn(2+)</name>
        <dbReference type="ChEBI" id="CHEBI:29105"/>
        <label>1</label>
    </ligand>
</feature>
<protein>
    <submittedName>
        <fullName evidence="10">Allantoate amidohydrolase</fullName>
    </submittedName>
</protein>
<dbReference type="CDD" id="cd03884">
    <property type="entry name" value="M20_bAS"/>
    <property type="match status" value="1"/>
</dbReference>
<dbReference type="PANTHER" id="PTHR32494">
    <property type="entry name" value="ALLANTOATE DEIMINASE-RELATED"/>
    <property type="match status" value="1"/>
</dbReference>
<dbReference type="PATRIC" id="fig|433924.3.peg.5243"/>
<evidence type="ECO:0000256" key="4">
    <source>
        <dbReference type="ARBA" id="ARBA00022723"/>
    </source>
</evidence>
<dbReference type="SUPFAM" id="SSF53187">
    <property type="entry name" value="Zn-dependent exopeptidases"/>
    <property type="match status" value="1"/>
</dbReference>
<evidence type="ECO:0000256" key="6">
    <source>
        <dbReference type="ARBA" id="ARBA00023211"/>
    </source>
</evidence>
<evidence type="ECO:0000256" key="2">
    <source>
        <dbReference type="ARBA" id="ARBA00006153"/>
    </source>
</evidence>
<dbReference type="InterPro" id="IPR011650">
    <property type="entry name" value="Peptidase_M20_dimer"/>
</dbReference>
<keyword evidence="6" id="KW-0464">Manganese</keyword>
<evidence type="ECO:0000313" key="11">
    <source>
        <dbReference type="Proteomes" id="UP000072741"/>
    </source>
</evidence>
<feature type="binding site" evidence="8">
    <location>
        <position position="214"/>
    </location>
    <ligand>
        <name>allantoate</name>
        <dbReference type="ChEBI" id="CHEBI:17536"/>
    </ligand>
</feature>
<keyword evidence="5 10" id="KW-0378">Hydrolase</keyword>
<keyword evidence="4 7" id="KW-0479">Metal-binding</keyword>
<comment type="cofactor">
    <cofactor evidence="7">
        <name>Zn(2+)</name>
        <dbReference type="ChEBI" id="CHEBI:29105"/>
    </cofactor>
    <text evidence="7">Binds 2 Zn(2+) ions per subunit.</text>
</comment>
<feature type="binding site" evidence="7">
    <location>
        <position position="90"/>
    </location>
    <ligand>
        <name>Zn(2+)</name>
        <dbReference type="ChEBI" id="CHEBI:29105"/>
        <label>2</label>
    </ligand>
</feature>
<organism evidence="10 11">
    <name type="scientific">Pseudacidovorax intermedius</name>
    <dbReference type="NCBI Taxonomy" id="433924"/>
    <lineage>
        <taxon>Bacteria</taxon>
        <taxon>Pseudomonadati</taxon>
        <taxon>Pseudomonadota</taxon>
        <taxon>Betaproteobacteria</taxon>
        <taxon>Burkholderiales</taxon>
        <taxon>Comamonadaceae</taxon>
        <taxon>Pseudacidovorax</taxon>
    </lineage>
</organism>
<feature type="binding site" evidence="8">
    <location>
        <position position="290"/>
    </location>
    <ligand>
        <name>allantoate</name>
        <dbReference type="ChEBI" id="CHEBI:17536"/>
    </ligand>
</feature>
<dbReference type="GO" id="GO:0016813">
    <property type="term" value="F:hydrolase activity, acting on carbon-nitrogen (but not peptide) bonds, in linear amidines"/>
    <property type="evidence" value="ECO:0007669"/>
    <property type="project" value="InterPro"/>
</dbReference>
<feature type="binding site" evidence="7">
    <location>
        <position position="125"/>
    </location>
    <ligand>
        <name>Zn(2+)</name>
        <dbReference type="ChEBI" id="CHEBI:29105"/>
        <label>2</label>
    </ligand>
</feature>
<dbReference type="InterPro" id="IPR036264">
    <property type="entry name" value="Bact_exopeptidase_dim_dom"/>
</dbReference>
<reference evidence="10 11" key="1">
    <citation type="journal article" date="2016" name="Front. Microbiol.">
        <title>Genomic Resource of Rice Seed Associated Bacteria.</title>
        <authorList>
            <person name="Midha S."/>
            <person name="Bansal K."/>
            <person name="Sharma S."/>
            <person name="Kumar N."/>
            <person name="Patil P.P."/>
            <person name="Chaudhry V."/>
            <person name="Patil P.B."/>
        </authorList>
    </citation>
    <scope>NUCLEOTIDE SEQUENCE [LARGE SCALE GENOMIC DNA]</scope>
    <source>
        <strain evidence="10 11">NS331</strain>
    </source>
</reference>
<sequence>MRIDADRLWRRLHDLAAFTEPDQPWTRRAFSVSFQQGRDWLRQQFEAAGLQTRMDSAGNLIGRLEGSVPGLPPLATGSHSDTVPHGGRFDGVLGVLAGLEAVQSIRESGLRLRHPLEVIDFLGEEPSDHGVSCIGSRACAGHLDAGMLALRDGAGESLAAAMARIGARPGELGPALRPPGSLAAFVELHIEQGPVLEARQLPIGVVTNIVGIRRYTVTVAGRADHAGTTPMHLRQDALVGAAEVIAQAQRLAASHGDGPPYVVATVGRLALTPNAANSVPGHVSMTLEVRSDAPAVLDGFVHAVMAASADALNRLRVTADVALLTRTEPVACDPRVMAAIEAAAARLQLGSMRLPSGAGHDAMHLAEAGPVGMVFVPCRDGRSHCPEEWIEPDQAAAGTAVLAQALVALDGA</sequence>
<dbReference type="GO" id="GO:0046872">
    <property type="term" value="F:metal ion binding"/>
    <property type="evidence" value="ECO:0007669"/>
    <property type="project" value="UniProtKB-KW"/>
</dbReference>
<dbReference type="Gene3D" id="3.40.630.10">
    <property type="entry name" value="Zn peptidases"/>
    <property type="match status" value="1"/>
</dbReference>
<dbReference type="Pfam" id="PF07687">
    <property type="entry name" value="M20_dimer"/>
    <property type="match status" value="1"/>
</dbReference>
<evidence type="ECO:0000256" key="3">
    <source>
        <dbReference type="ARBA" id="ARBA00011738"/>
    </source>
</evidence>
<comment type="caution">
    <text evidence="10">The sequence shown here is derived from an EMBL/GenBank/DDBJ whole genome shotgun (WGS) entry which is preliminary data.</text>
</comment>
<dbReference type="PIRSF" id="PIRSF001235">
    <property type="entry name" value="Amidase_carbamoylase"/>
    <property type="match status" value="1"/>
</dbReference>
<gene>
    <name evidence="10" type="ORF">NS331_15330</name>
</gene>
<feature type="domain" description="Peptidase M20 dimerisation" evidence="9">
    <location>
        <begin position="211"/>
        <end position="309"/>
    </location>
</feature>
<evidence type="ECO:0000256" key="8">
    <source>
        <dbReference type="PIRSR" id="PIRSR001235-2"/>
    </source>
</evidence>
<evidence type="ECO:0000259" key="9">
    <source>
        <dbReference type="Pfam" id="PF07687"/>
    </source>
</evidence>
<comment type="similarity">
    <text evidence="2">Belongs to the peptidase M20 family.</text>
</comment>
<evidence type="ECO:0000313" key="10">
    <source>
        <dbReference type="EMBL" id="KTT18963.1"/>
    </source>
</evidence>
<comment type="subunit">
    <text evidence="3">Homodimer.</text>
</comment>
<feature type="binding site" evidence="7">
    <location>
        <position position="189"/>
    </location>
    <ligand>
        <name>Zn(2+)</name>
        <dbReference type="ChEBI" id="CHEBI:29105"/>
        <label>1</label>
    </ligand>
</feature>
<dbReference type="Proteomes" id="UP000072741">
    <property type="component" value="Unassembled WGS sequence"/>
</dbReference>
<dbReference type="InterPro" id="IPR010158">
    <property type="entry name" value="Amidase_Cbmase"/>
</dbReference>
<dbReference type="SUPFAM" id="SSF55031">
    <property type="entry name" value="Bacterial exopeptidase dimerisation domain"/>
    <property type="match status" value="1"/>
</dbReference>
<dbReference type="InterPro" id="IPR002933">
    <property type="entry name" value="Peptidase_M20"/>
</dbReference>